<name>X0UQ58_9ZZZZ</name>
<sequence>VLTDQQPEHAAAHYHFGRTLDAHVQRGKGLKHLLKAVSLDPQNSLYRFHLAHSTIHAGNPDLAHTQLDWLLKQSPANVDYFCTRGFAFRQAERWDEAEAAYQDAINASQTSTDRARALKYLAQTIMQQEDPQQWEVAWKLLERAWALHLSDPTIFGTRKQLAEKLGRSIQIDKPYKLIRERLELGDPITVQVYRIDRAKGIQVYYYGVPGWLPWVEGGDEFETSEQIEDVVVQSIDDEGNLRLLFPLLEKTRQMGLEPGRCIDAVV</sequence>
<dbReference type="Gene3D" id="1.25.40.10">
    <property type="entry name" value="Tetratricopeptide repeat domain"/>
    <property type="match status" value="1"/>
</dbReference>
<dbReference type="InterPro" id="IPR011990">
    <property type="entry name" value="TPR-like_helical_dom_sf"/>
</dbReference>
<evidence type="ECO:0000313" key="1">
    <source>
        <dbReference type="EMBL" id="GAG01402.1"/>
    </source>
</evidence>
<protein>
    <submittedName>
        <fullName evidence="1">Uncharacterized protein</fullName>
    </submittedName>
</protein>
<feature type="non-terminal residue" evidence="1">
    <location>
        <position position="1"/>
    </location>
</feature>
<accession>X0UQ58</accession>
<comment type="caution">
    <text evidence="1">The sequence shown here is derived from an EMBL/GenBank/DDBJ whole genome shotgun (WGS) entry which is preliminary data.</text>
</comment>
<dbReference type="SUPFAM" id="SSF48452">
    <property type="entry name" value="TPR-like"/>
    <property type="match status" value="1"/>
</dbReference>
<dbReference type="InterPro" id="IPR019734">
    <property type="entry name" value="TPR_rpt"/>
</dbReference>
<organism evidence="1">
    <name type="scientific">marine sediment metagenome</name>
    <dbReference type="NCBI Taxonomy" id="412755"/>
    <lineage>
        <taxon>unclassified sequences</taxon>
        <taxon>metagenomes</taxon>
        <taxon>ecological metagenomes</taxon>
    </lineage>
</organism>
<reference evidence="1" key="1">
    <citation type="journal article" date="2014" name="Front. Microbiol.">
        <title>High frequency of phylogenetically diverse reductive dehalogenase-homologous genes in deep subseafloor sedimentary metagenomes.</title>
        <authorList>
            <person name="Kawai M."/>
            <person name="Futagami T."/>
            <person name="Toyoda A."/>
            <person name="Takaki Y."/>
            <person name="Nishi S."/>
            <person name="Hori S."/>
            <person name="Arai W."/>
            <person name="Tsubouchi T."/>
            <person name="Morono Y."/>
            <person name="Uchiyama I."/>
            <person name="Ito T."/>
            <person name="Fujiyama A."/>
            <person name="Inagaki F."/>
            <person name="Takami H."/>
        </authorList>
    </citation>
    <scope>NUCLEOTIDE SEQUENCE</scope>
    <source>
        <strain evidence="1">Expedition CK06-06</strain>
    </source>
</reference>
<dbReference type="EMBL" id="BARS01026501">
    <property type="protein sequence ID" value="GAG01402.1"/>
    <property type="molecule type" value="Genomic_DNA"/>
</dbReference>
<dbReference type="SMART" id="SM00028">
    <property type="entry name" value="TPR"/>
    <property type="match status" value="2"/>
</dbReference>
<proteinExistence type="predicted"/>
<feature type="non-terminal residue" evidence="1">
    <location>
        <position position="266"/>
    </location>
</feature>
<dbReference type="AlphaFoldDB" id="X0UQ58"/>
<gene>
    <name evidence="1" type="ORF">S01H1_41756</name>
</gene>